<dbReference type="SUPFAM" id="SSF75689">
    <property type="entry name" value="Zinc-binding domain of translation initiation factor 2 beta"/>
    <property type="match status" value="1"/>
</dbReference>
<dbReference type="GO" id="GO:0001732">
    <property type="term" value="P:formation of cytoplasmic translation initiation complex"/>
    <property type="evidence" value="ECO:0007669"/>
    <property type="project" value="TreeGrafter"/>
</dbReference>
<evidence type="ECO:0000256" key="4">
    <source>
        <dbReference type="ARBA" id="ARBA00022917"/>
    </source>
</evidence>
<keyword evidence="5" id="KW-0342">GTP-binding</keyword>
<dbReference type="Gene3D" id="1.25.40.180">
    <property type="match status" value="1"/>
</dbReference>
<feature type="domain" description="W2" evidence="7">
    <location>
        <begin position="263"/>
        <end position="429"/>
    </location>
</feature>
<evidence type="ECO:0000256" key="5">
    <source>
        <dbReference type="ARBA" id="ARBA00023134"/>
    </source>
</evidence>
<feature type="compositionally biased region" description="Low complexity" evidence="6">
    <location>
        <begin position="177"/>
        <end position="191"/>
    </location>
</feature>
<dbReference type="SUPFAM" id="SSF48371">
    <property type="entry name" value="ARM repeat"/>
    <property type="match status" value="1"/>
</dbReference>
<evidence type="ECO:0000256" key="3">
    <source>
        <dbReference type="ARBA" id="ARBA00022741"/>
    </source>
</evidence>
<dbReference type="GO" id="GO:0005525">
    <property type="term" value="F:GTP binding"/>
    <property type="evidence" value="ECO:0007669"/>
    <property type="project" value="UniProtKB-KW"/>
</dbReference>
<dbReference type="InterPro" id="IPR003307">
    <property type="entry name" value="W2_domain"/>
</dbReference>
<evidence type="ECO:0000256" key="2">
    <source>
        <dbReference type="ARBA" id="ARBA00022540"/>
    </source>
</evidence>
<reference evidence="8 9" key="1">
    <citation type="submission" date="2019-06" db="EMBL/GenBank/DDBJ databases">
        <title>Genome Sequence of the Brown Rot Fungal Pathogen Monilinia fructicola.</title>
        <authorList>
            <person name="De Miccolis Angelini R.M."/>
            <person name="Landi L."/>
            <person name="Abate D."/>
            <person name="Pollastro S."/>
            <person name="Romanazzi G."/>
            <person name="Faretra F."/>
        </authorList>
    </citation>
    <scope>NUCLEOTIDE SEQUENCE [LARGE SCALE GENOMIC DNA]</scope>
    <source>
        <strain evidence="8 9">Mfrc123</strain>
    </source>
</reference>
<evidence type="ECO:0000256" key="1">
    <source>
        <dbReference type="ARBA" id="ARBA00010397"/>
    </source>
</evidence>
<keyword evidence="9" id="KW-1185">Reference proteome</keyword>
<protein>
    <recommendedName>
        <fullName evidence="7">W2 domain-containing protein</fullName>
    </recommendedName>
</protein>
<name>A0A5M9J482_MONFR</name>
<comment type="similarity">
    <text evidence="1">Belongs to the eIF-2-beta/eIF-5 family.</text>
</comment>
<keyword evidence="3" id="KW-0547">Nucleotide-binding</keyword>
<keyword evidence="2" id="KW-0396">Initiation factor</keyword>
<dbReference type="Proteomes" id="UP000322873">
    <property type="component" value="Unassembled WGS sequence"/>
</dbReference>
<evidence type="ECO:0000259" key="7">
    <source>
        <dbReference type="PROSITE" id="PS51363"/>
    </source>
</evidence>
<evidence type="ECO:0000256" key="6">
    <source>
        <dbReference type="SAM" id="MobiDB-lite"/>
    </source>
</evidence>
<accession>A0A5M9J482</accession>
<dbReference type="SUPFAM" id="SSF100966">
    <property type="entry name" value="Translation initiation factor 2 beta, aIF2beta, N-terminal domain"/>
    <property type="match status" value="1"/>
</dbReference>
<evidence type="ECO:0000313" key="8">
    <source>
        <dbReference type="EMBL" id="KAA8563994.1"/>
    </source>
</evidence>
<dbReference type="InterPro" id="IPR016189">
    <property type="entry name" value="Transl_init_fac_IF2/IF5_N"/>
</dbReference>
<dbReference type="PANTHER" id="PTHR23001">
    <property type="entry name" value="EUKARYOTIC TRANSLATION INITIATION FACTOR"/>
    <property type="match status" value="1"/>
</dbReference>
<dbReference type="SMART" id="SM00515">
    <property type="entry name" value="eIF5C"/>
    <property type="match status" value="1"/>
</dbReference>
<comment type="caution">
    <text evidence="8">The sequence shown here is derived from an EMBL/GenBank/DDBJ whole genome shotgun (WGS) entry which is preliminary data.</text>
</comment>
<dbReference type="FunFam" id="3.30.30.170:FF:000002">
    <property type="entry name" value="Eukaryotic translation initiation factor 5"/>
    <property type="match status" value="1"/>
</dbReference>
<feature type="region of interest" description="Disordered" evidence="6">
    <location>
        <begin position="145"/>
        <end position="201"/>
    </location>
</feature>
<dbReference type="CDD" id="cd11561">
    <property type="entry name" value="W2_eIF5"/>
    <property type="match status" value="1"/>
</dbReference>
<dbReference type="Gene3D" id="3.30.30.170">
    <property type="match status" value="1"/>
</dbReference>
<dbReference type="PANTHER" id="PTHR23001:SF7">
    <property type="entry name" value="EUKARYOTIC TRANSLATION INITIATION FACTOR 5"/>
    <property type="match status" value="1"/>
</dbReference>
<dbReference type="Pfam" id="PF02020">
    <property type="entry name" value="W2"/>
    <property type="match status" value="1"/>
</dbReference>
<dbReference type="FunFam" id="2.20.25.350:FF:000001">
    <property type="entry name" value="Eukaryotic translation initiation factor 5"/>
    <property type="match status" value="1"/>
</dbReference>
<gene>
    <name evidence="8" type="ORF">EYC84_011993</name>
</gene>
<dbReference type="InterPro" id="IPR002735">
    <property type="entry name" value="Transl_init_fac_IF2/IF5_dom"/>
</dbReference>
<proteinExistence type="inferred from homology"/>
<sequence length="478" mass="53208">MATVNIRRDVKDNFYRYKMEKIQSKIEGKGNGIKTVIVNLTSIANSLARPGAYVIKYFGFELGAQTNTNPADDRWIINGAHEASKLQDYLDGFINKFVLCKECKNPETEVIFKDGNIVLDCKACGKRSLVDPRLKLSGFILKNQPSKKNKKDKAEKKAARKAKADKGEAKENGNGSGSENASENGSNDNNGNGNGDVALDAPSDDELVRQAEELQQSTEVKDDDWAVDMSPEAIKARQQQLPDDLKQKLVLGGGGGEEDDDEEGGGNSTYDQLANWIEEQTAEKGDVSKVDDLEIYLKAKELGIEAKHRTLVVLALTLFDENIVKQIPKRAGMLKNIVTSEKHEKALLGGIEKFIGQRGQKNPEFYEKTSKVLMVLYDQDLLTEEVLTKWGTKASKKYTNDLAVSKKVRKSADEFLKWLAEAESDDEDIMDSCSSPDTFQRSFIGWPLLSFLVLVLSITKKSCTCAHKQENKFRSFIN</sequence>
<dbReference type="GO" id="GO:0003743">
    <property type="term" value="F:translation initiation factor activity"/>
    <property type="evidence" value="ECO:0007669"/>
    <property type="project" value="UniProtKB-KW"/>
</dbReference>
<dbReference type="Gene3D" id="2.20.25.350">
    <property type="match status" value="1"/>
</dbReference>
<dbReference type="SMART" id="SM00653">
    <property type="entry name" value="eIF2B_5"/>
    <property type="match status" value="1"/>
</dbReference>
<dbReference type="FunFam" id="1.25.40.180:FF:000031">
    <property type="entry name" value="Eukaryotic translation initiation factor 5"/>
    <property type="match status" value="1"/>
</dbReference>
<dbReference type="GO" id="GO:0005092">
    <property type="term" value="F:GDP-dissociation inhibitor activity"/>
    <property type="evidence" value="ECO:0007669"/>
    <property type="project" value="TreeGrafter"/>
</dbReference>
<dbReference type="EMBL" id="VICG01000016">
    <property type="protein sequence ID" value="KAA8563994.1"/>
    <property type="molecule type" value="Genomic_DNA"/>
</dbReference>
<dbReference type="AlphaFoldDB" id="A0A5M9J482"/>
<organism evidence="8 9">
    <name type="scientific">Monilinia fructicola</name>
    <name type="common">Brown rot fungus</name>
    <name type="synonym">Ciboria fructicola</name>
    <dbReference type="NCBI Taxonomy" id="38448"/>
    <lineage>
        <taxon>Eukaryota</taxon>
        <taxon>Fungi</taxon>
        <taxon>Dikarya</taxon>
        <taxon>Ascomycota</taxon>
        <taxon>Pezizomycotina</taxon>
        <taxon>Leotiomycetes</taxon>
        <taxon>Helotiales</taxon>
        <taxon>Sclerotiniaceae</taxon>
        <taxon>Monilinia</taxon>
    </lineage>
</organism>
<dbReference type="Pfam" id="PF01873">
    <property type="entry name" value="eIF-5_eIF-2B"/>
    <property type="match status" value="1"/>
</dbReference>
<dbReference type="InterPro" id="IPR045196">
    <property type="entry name" value="IF2/IF5"/>
</dbReference>
<feature type="region of interest" description="Disordered" evidence="6">
    <location>
        <begin position="237"/>
        <end position="269"/>
    </location>
</feature>
<dbReference type="InterPro" id="IPR016190">
    <property type="entry name" value="Transl_init_fac_IF2/IF5_Zn-bd"/>
</dbReference>
<dbReference type="GO" id="GO:0071074">
    <property type="term" value="F:eukaryotic initiation factor eIF2 binding"/>
    <property type="evidence" value="ECO:0007669"/>
    <property type="project" value="TreeGrafter"/>
</dbReference>
<dbReference type="InterPro" id="IPR016024">
    <property type="entry name" value="ARM-type_fold"/>
</dbReference>
<dbReference type="PROSITE" id="PS51363">
    <property type="entry name" value="W2"/>
    <property type="match status" value="1"/>
</dbReference>
<feature type="compositionally biased region" description="Basic and acidic residues" evidence="6">
    <location>
        <begin position="152"/>
        <end position="171"/>
    </location>
</feature>
<dbReference type="GO" id="GO:0005829">
    <property type="term" value="C:cytosol"/>
    <property type="evidence" value="ECO:0007669"/>
    <property type="project" value="TreeGrafter"/>
</dbReference>
<keyword evidence="4" id="KW-0648">Protein biosynthesis</keyword>
<evidence type="ECO:0000313" key="9">
    <source>
        <dbReference type="Proteomes" id="UP000322873"/>
    </source>
</evidence>
<dbReference type="VEuPathDB" id="FungiDB:MFRU_032g00030"/>